<comment type="caution">
    <text evidence="2">The sequence shown here is derived from an EMBL/GenBank/DDBJ whole genome shotgun (WGS) entry which is preliminary data.</text>
</comment>
<evidence type="ECO:0000313" key="3">
    <source>
        <dbReference type="Proteomes" id="UP000279259"/>
    </source>
</evidence>
<dbReference type="OrthoDB" id="66144at2759"/>
<dbReference type="Proteomes" id="UP000279259">
    <property type="component" value="Unassembled WGS sequence"/>
</dbReference>
<reference evidence="2 3" key="1">
    <citation type="submission" date="2018-11" db="EMBL/GenBank/DDBJ databases">
        <title>Genome sequence of Saitozyma podzolica DSM 27192.</title>
        <authorList>
            <person name="Aliyu H."/>
            <person name="Gorte O."/>
            <person name="Ochsenreither K."/>
        </authorList>
    </citation>
    <scope>NUCLEOTIDE SEQUENCE [LARGE SCALE GENOMIC DNA]</scope>
    <source>
        <strain evidence="2 3">DSM 27192</strain>
    </source>
</reference>
<dbReference type="STRING" id="1890683.A0A427YEW2"/>
<dbReference type="PANTHER" id="PTHR42912">
    <property type="entry name" value="METHYLTRANSFERASE"/>
    <property type="match status" value="1"/>
</dbReference>
<organism evidence="2 3">
    <name type="scientific">Saitozyma podzolica</name>
    <dbReference type="NCBI Taxonomy" id="1890683"/>
    <lineage>
        <taxon>Eukaryota</taxon>
        <taxon>Fungi</taxon>
        <taxon>Dikarya</taxon>
        <taxon>Basidiomycota</taxon>
        <taxon>Agaricomycotina</taxon>
        <taxon>Tremellomycetes</taxon>
        <taxon>Tremellales</taxon>
        <taxon>Trimorphomycetaceae</taxon>
        <taxon>Saitozyma</taxon>
    </lineage>
</organism>
<feature type="domain" description="Methyltransferase type 11" evidence="1">
    <location>
        <begin position="48"/>
        <end position="161"/>
    </location>
</feature>
<dbReference type="InterPro" id="IPR029063">
    <property type="entry name" value="SAM-dependent_MTases_sf"/>
</dbReference>
<dbReference type="InterPro" id="IPR050508">
    <property type="entry name" value="Methyltransf_Superfamily"/>
</dbReference>
<dbReference type="PANTHER" id="PTHR42912:SF95">
    <property type="entry name" value="METHYLTRANSFERASE TYPE 11 DOMAIN-CONTAINING PROTEIN"/>
    <property type="match status" value="1"/>
</dbReference>
<keyword evidence="3" id="KW-1185">Reference proteome</keyword>
<dbReference type="Pfam" id="PF08241">
    <property type="entry name" value="Methyltransf_11"/>
    <property type="match status" value="1"/>
</dbReference>
<dbReference type="Gene3D" id="3.40.50.150">
    <property type="entry name" value="Vaccinia Virus protein VP39"/>
    <property type="match status" value="1"/>
</dbReference>
<evidence type="ECO:0000313" key="2">
    <source>
        <dbReference type="EMBL" id="RSH89563.1"/>
    </source>
</evidence>
<accession>A0A427YEW2</accession>
<dbReference type="GO" id="GO:0008757">
    <property type="term" value="F:S-adenosylmethionine-dependent methyltransferase activity"/>
    <property type="evidence" value="ECO:0007669"/>
    <property type="project" value="InterPro"/>
</dbReference>
<dbReference type="InterPro" id="IPR013216">
    <property type="entry name" value="Methyltransf_11"/>
</dbReference>
<evidence type="ECO:0000259" key="1">
    <source>
        <dbReference type="Pfam" id="PF08241"/>
    </source>
</evidence>
<dbReference type="EMBL" id="RSCD01000013">
    <property type="protein sequence ID" value="RSH89563.1"/>
    <property type="molecule type" value="Genomic_DNA"/>
</dbReference>
<sequence>MSKIHPTAVSGFGEGTNDLYDRARPSYPAQAIHTVHSSLTSSGPLTILEPGSGTGIFTRLLLSPPSASYPKWDIGKLVGVEPSAGMRAQWEKSLAKVPQDVLEGKDVRVVDGGFDDFSKTGVTKGEVDLVVIAQAWHWCPDHEKAFREIASYLSPTGILAFVWNLESSSSKIQRDLRALYEPYDLGSPQYYKMLWRKGFETPAYKELFEPPAESHTEWAWGMTEDSLVDRVFSKSFMTPTHLHGQARTDFEASLRKLIREADKEWVDQPNGVFNFKYDTHVVIMRKKP</sequence>
<gene>
    <name evidence="2" type="ORF">EHS25_002114</name>
</gene>
<dbReference type="AlphaFoldDB" id="A0A427YEW2"/>
<protein>
    <recommendedName>
        <fullName evidence="1">Methyltransferase type 11 domain-containing protein</fullName>
    </recommendedName>
</protein>
<proteinExistence type="predicted"/>
<dbReference type="SUPFAM" id="SSF53335">
    <property type="entry name" value="S-adenosyl-L-methionine-dependent methyltransferases"/>
    <property type="match status" value="1"/>
</dbReference>
<dbReference type="CDD" id="cd02440">
    <property type="entry name" value="AdoMet_MTases"/>
    <property type="match status" value="1"/>
</dbReference>
<name>A0A427YEW2_9TREE</name>